<dbReference type="InterPro" id="IPR003594">
    <property type="entry name" value="HATPase_dom"/>
</dbReference>
<dbReference type="EMBL" id="JACIEH010000001">
    <property type="protein sequence ID" value="MBB4096803.1"/>
    <property type="molecule type" value="Genomic_DNA"/>
</dbReference>
<dbReference type="InterPro" id="IPR003660">
    <property type="entry name" value="HAMP_dom"/>
</dbReference>
<dbReference type="InterPro" id="IPR004358">
    <property type="entry name" value="Sig_transdc_His_kin-like_C"/>
</dbReference>
<dbReference type="SMART" id="SM00304">
    <property type="entry name" value="HAMP"/>
    <property type="match status" value="1"/>
</dbReference>
<dbReference type="Proteomes" id="UP000557392">
    <property type="component" value="Unassembled WGS sequence"/>
</dbReference>
<dbReference type="SUPFAM" id="SSF47384">
    <property type="entry name" value="Homodimeric domain of signal transducing histidine kinase"/>
    <property type="match status" value="1"/>
</dbReference>
<dbReference type="SMART" id="SM00387">
    <property type="entry name" value="HATPase_c"/>
    <property type="match status" value="1"/>
</dbReference>
<dbReference type="Gene3D" id="6.10.340.10">
    <property type="match status" value="1"/>
</dbReference>
<evidence type="ECO:0000256" key="1">
    <source>
        <dbReference type="ARBA" id="ARBA00000085"/>
    </source>
</evidence>
<gene>
    <name evidence="14" type="ORF">GGR46_000336</name>
</gene>
<evidence type="ECO:0000256" key="7">
    <source>
        <dbReference type="ARBA" id="ARBA00022777"/>
    </source>
</evidence>
<dbReference type="GO" id="GO:0005886">
    <property type="term" value="C:plasma membrane"/>
    <property type="evidence" value="ECO:0007669"/>
    <property type="project" value="TreeGrafter"/>
</dbReference>
<dbReference type="InterPro" id="IPR005467">
    <property type="entry name" value="His_kinase_dom"/>
</dbReference>
<dbReference type="EC" id="2.7.13.3" evidence="3"/>
<dbReference type="PANTHER" id="PTHR45436:SF5">
    <property type="entry name" value="SENSOR HISTIDINE KINASE TRCS"/>
    <property type="match status" value="1"/>
</dbReference>
<proteinExistence type="predicted"/>
<keyword evidence="7 14" id="KW-0418">Kinase</keyword>
<feature type="transmembrane region" description="Helical" evidence="11">
    <location>
        <begin position="12"/>
        <end position="38"/>
    </location>
</feature>
<dbReference type="CDD" id="cd06225">
    <property type="entry name" value="HAMP"/>
    <property type="match status" value="1"/>
</dbReference>
<dbReference type="Pfam" id="PF00672">
    <property type="entry name" value="HAMP"/>
    <property type="match status" value="1"/>
</dbReference>
<keyword evidence="9" id="KW-0902">Two-component regulatory system</keyword>
<accession>A0A7W6NV60</accession>
<dbReference type="SMART" id="SM00388">
    <property type="entry name" value="HisKA"/>
    <property type="match status" value="1"/>
</dbReference>
<keyword evidence="15" id="KW-1185">Reference proteome</keyword>
<sequence length="357" mass="38618">MSDINPRLGRQIIRSVVITSMSSVILTVVSMYLIYGILIRVAPKLVLPDNEQWMPAGIEWFIIGFVCLIAAILAAIAATGLARSIVAPVVSVAQNARRIADGDLTARAVSVNGSLSGLSMLVDDFNLLAERLEAASEGVTRWNATIAHELRTPVTILRGRLQGLADGVFKPEPQLLRSLEAQVTSLSALIDDLRTVTLFDAGQLRADLRETDLAEVVETTIQLMRPELEKAGLILNTSIEPSNCVADSGRVRQAVLALLENARRHADPGPVHVTLARRADEVHLEVRDSGPGLPPDFEEHAFDPFRRYVEQGIVPKGSGLGLSVVRAIAEIHAGTAVYRRIDGGASFLLTIPCRPQI</sequence>
<evidence type="ECO:0000313" key="14">
    <source>
        <dbReference type="EMBL" id="MBB4096803.1"/>
    </source>
</evidence>
<keyword evidence="6 11" id="KW-0812">Transmembrane</keyword>
<reference evidence="14 15" key="1">
    <citation type="submission" date="2020-08" db="EMBL/GenBank/DDBJ databases">
        <title>Genomic Encyclopedia of Type Strains, Phase IV (KMG-IV): sequencing the most valuable type-strain genomes for metagenomic binning, comparative biology and taxonomic classification.</title>
        <authorList>
            <person name="Goeker M."/>
        </authorList>
    </citation>
    <scope>NUCLEOTIDE SEQUENCE [LARGE SCALE GENOMIC DNA]</scope>
    <source>
        <strain evidence="14 15">DSM 101806</strain>
    </source>
</reference>
<evidence type="ECO:0000256" key="2">
    <source>
        <dbReference type="ARBA" id="ARBA00004370"/>
    </source>
</evidence>
<keyword evidence="4" id="KW-0597">Phosphoprotein</keyword>
<evidence type="ECO:0000256" key="8">
    <source>
        <dbReference type="ARBA" id="ARBA00022989"/>
    </source>
</evidence>
<dbReference type="GO" id="GO:0000155">
    <property type="term" value="F:phosphorelay sensor kinase activity"/>
    <property type="evidence" value="ECO:0007669"/>
    <property type="project" value="InterPro"/>
</dbReference>
<feature type="domain" description="Histidine kinase" evidence="12">
    <location>
        <begin position="145"/>
        <end position="355"/>
    </location>
</feature>
<dbReference type="Gene3D" id="3.30.565.10">
    <property type="entry name" value="Histidine kinase-like ATPase, C-terminal domain"/>
    <property type="match status" value="1"/>
</dbReference>
<organism evidence="14 15">
    <name type="scientific">Sphingomonas kyeonggiensis</name>
    <dbReference type="NCBI Taxonomy" id="1268553"/>
    <lineage>
        <taxon>Bacteria</taxon>
        <taxon>Pseudomonadati</taxon>
        <taxon>Pseudomonadota</taxon>
        <taxon>Alphaproteobacteria</taxon>
        <taxon>Sphingomonadales</taxon>
        <taxon>Sphingomonadaceae</taxon>
        <taxon>Sphingomonas</taxon>
    </lineage>
</organism>
<dbReference type="RefSeq" id="WP_183993963.1">
    <property type="nucleotide sequence ID" value="NZ_JACIEH010000001.1"/>
</dbReference>
<dbReference type="Gene3D" id="1.10.287.130">
    <property type="match status" value="1"/>
</dbReference>
<dbReference type="PRINTS" id="PR00344">
    <property type="entry name" value="BCTRLSENSOR"/>
</dbReference>
<evidence type="ECO:0000256" key="9">
    <source>
        <dbReference type="ARBA" id="ARBA00023012"/>
    </source>
</evidence>
<evidence type="ECO:0000259" key="13">
    <source>
        <dbReference type="PROSITE" id="PS50885"/>
    </source>
</evidence>
<evidence type="ECO:0000256" key="5">
    <source>
        <dbReference type="ARBA" id="ARBA00022679"/>
    </source>
</evidence>
<dbReference type="AlphaFoldDB" id="A0A7W6NV60"/>
<comment type="subcellular location">
    <subcellularLocation>
        <location evidence="2">Membrane</location>
    </subcellularLocation>
</comment>
<dbReference type="InterPro" id="IPR036890">
    <property type="entry name" value="HATPase_C_sf"/>
</dbReference>
<keyword evidence="5 14" id="KW-0808">Transferase</keyword>
<comment type="catalytic activity">
    <reaction evidence="1">
        <text>ATP + protein L-histidine = ADP + protein N-phospho-L-histidine.</text>
        <dbReference type="EC" id="2.7.13.3"/>
    </reaction>
</comment>
<dbReference type="Pfam" id="PF00512">
    <property type="entry name" value="HisKA"/>
    <property type="match status" value="1"/>
</dbReference>
<dbReference type="PANTHER" id="PTHR45436">
    <property type="entry name" value="SENSOR HISTIDINE KINASE YKOH"/>
    <property type="match status" value="1"/>
</dbReference>
<dbReference type="PROSITE" id="PS50109">
    <property type="entry name" value="HIS_KIN"/>
    <property type="match status" value="1"/>
</dbReference>
<feature type="transmembrane region" description="Helical" evidence="11">
    <location>
        <begin position="58"/>
        <end position="78"/>
    </location>
</feature>
<name>A0A7W6NV60_9SPHN</name>
<keyword evidence="10 11" id="KW-0472">Membrane</keyword>
<dbReference type="InterPro" id="IPR036097">
    <property type="entry name" value="HisK_dim/P_sf"/>
</dbReference>
<dbReference type="Pfam" id="PF02518">
    <property type="entry name" value="HATPase_c"/>
    <property type="match status" value="1"/>
</dbReference>
<dbReference type="SUPFAM" id="SSF55874">
    <property type="entry name" value="ATPase domain of HSP90 chaperone/DNA topoisomerase II/histidine kinase"/>
    <property type="match status" value="1"/>
</dbReference>
<evidence type="ECO:0000256" key="4">
    <source>
        <dbReference type="ARBA" id="ARBA00022553"/>
    </source>
</evidence>
<evidence type="ECO:0000313" key="15">
    <source>
        <dbReference type="Proteomes" id="UP000557392"/>
    </source>
</evidence>
<keyword evidence="8 11" id="KW-1133">Transmembrane helix</keyword>
<evidence type="ECO:0000256" key="3">
    <source>
        <dbReference type="ARBA" id="ARBA00012438"/>
    </source>
</evidence>
<evidence type="ECO:0000259" key="12">
    <source>
        <dbReference type="PROSITE" id="PS50109"/>
    </source>
</evidence>
<comment type="caution">
    <text evidence="14">The sequence shown here is derived from an EMBL/GenBank/DDBJ whole genome shotgun (WGS) entry which is preliminary data.</text>
</comment>
<dbReference type="CDD" id="cd00082">
    <property type="entry name" value="HisKA"/>
    <property type="match status" value="1"/>
</dbReference>
<evidence type="ECO:0000256" key="11">
    <source>
        <dbReference type="SAM" id="Phobius"/>
    </source>
</evidence>
<dbReference type="PROSITE" id="PS50885">
    <property type="entry name" value="HAMP"/>
    <property type="match status" value="1"/>
</dbReference>
<dbReference type="InterPro" id="IPR050428">
    <property type="entry name" value="TCS_sensor_his_kinase"/>
</dbReference>
<protein>
    <recommendedName>
        <fullName evidence="3">histidine kinase</fullName>
        <ecNumber evidence="3">2.7.13.3</ecNumber>
    </recommendedName>
</protein>
<evidence type="ECO:0000256" key="6">
    <source>
        <dbReference type="ARBA" id="ARBA00022692"/>
    </source>
</evidence>
<dbReference type="InterPro" id="IPR003661">
    <property type="entry name" value="HisK_dim/P_dom"/>
</dbReference>
<feature type="domain" description="HAMP" evidence="13">
    <location>
        <begin position="83"/>
        <end position="137"/>
    </location>
</feature>
<evidence type="ECO:0000256" key="10">
    <source>
        <dbReference type="ARBA" id="ARBA00023136"/>
    </source>
</evidence>